<reference evidence="1" key="2">
    <citation type="journal article" date="2015" name="Fish Shellfish Immunol.">
        <title>Early steps in the European eel (Anguilla anguilla)-Vibrio vulnificus interaction in the gills: Role of the RtxA13 toxin.</title>
        <authorList>
            <person name="Callol A."/>
            <person name="Pajuelo D."/>
            <person name="Ebbesson L."/>
            <person name="Teles M."/>
            <person name="MacKenzie S."/>
            <person name="Amaro C."/>
        </authorList>
    </citation>
    <scope>NUCLEOTIDE SEQUENCE</scope>
</reference>
<name>A0A0E9U927_ANGAN</name>
<sequence>MSQDLILTSKR</sequence>
<dbReference type="EMBL" id="GBXM01046173">
    <property type="protein sequence ID" value="JAH62404.1"/>
    <property type="molecule type" value="Transcribed_RNA"/>
</dbReference>
<evidence type="ECO:0000313" key="1">
    <source>
        <dbReference type="EMBL" id="JAH62404.1"/>
    </source>
</evidence>
<organism evidence="1">
    <name type="scientific">Anguilla anguilla</name>
    <name type="common">European freshwater eel</name>
    <name type="synonym">Muraena anguilla</name>
    <dbReference type="NCBI Taxonomy" id="7936"/>
    <lineage>
        <taxon>Eukaryota</taxon>
        <taxon>Metazoa</taxon>
        <taxon>Chordata</taxon>
        <taxon>Craniata</taxon>
        <taxon>Vertebrata</taxon>
        <taxon>Euteleostomi</taxon>
        <taxon>Actinopterygii</taxon>
        <taxon>Neopterygii</taxon>
        <taxon>Teleostei</taxon>
        <taxon>Anguilliformes</taxon>
        <taxon>Anguillidae</taxon>
        <taxon>Anguilla</taxon>
    </lineage>
</organism>
<accession>A0A0E9U927</accession>
<protein>
    <submittedName>
        <fullName evidence="1">Uncharacterized protein</fullName>
    </submittedName>
</protein>
<reference evidence="1" key="1">
    <citation type="submission" date="2014-11" db="EMBL/GenBank/DDBJ databases">
        <authorList>
            <person name="Amaro Gonzalez C."/>
        </authorList>
    </citation>
    <scope>NUCLEOTIDE SEQUENCE</scope>
</reference>
<proteinExistence type="predicted"/>